<organism evidence="3 4">
    <name type="scientific">Pseudoduganella ginsengisoli</name>
    <dbReference type="NCBI Taxonomy" id="1462440"/>
    <lineage>
        <taxon>Bacteria</taxon>
        <taxon>Pseudomonadati</taxon>
        <taxon>Pseudomonadota</taxon>
        <taxon>Betaproteobacteria</taxon>
        <taxon>Burkholderiales</taxon>
        <taxon>Oxalobacteraceae</taxon>
        <taxon>Telluria group</taxon>
        <taxon>Pseudoduganella</taxon>
    </lineage>
</organism>
<feature type="signal peptide" evidence="1">
    <location>
        <begin position="1"/>
        <end position="25"/>
    </location>
</feature>
<dbReference type="PRINTS" id="PR00111">
    <property type="entry name" value="ABHYDROLASE"/>
</dbReference>
<dbReference type="InterPro" id="IPR029058">
    <property type="entry name" value="AB_hydrolase_fold"/>
</dbReference>
<protein>
    <submittedName>
        <fullName evidence="3">Alpha/beta fold hydrolase</fullName>
    </submittedName>
</protein>
<comment type="caution">
    <text evidence="3">The sequence shown here is derived from an EMBL/GenBank/DDBJ whole genome shotgun (WGS) entry which is preliminary data.</text>
</comment>
<sequence>MTKAILFAAAVLLSGCAAVSTTGTAALPDGNVSYALVGPASPGNPTVVFQSGLGDGKVVWSQVLPAVQQHAQVFAYDRPGYGASRMIPGPRDACTIAAEERRVLQVAGVKPPYLLVGHSLGGLYQYVFAKMYPADVAGIVLLDPTHPRHWETLQRDMPTTASAIKTMGSVMFQAAMRREFDDQTGCLNTINMAAPLHVPARVLISTETSMLMSASFKESVDGLSADWARMTGAARAEPIAKSGHYIQREQPQAVIDAITAVLR</sequence>
<dbReference type="InterPro" id="IPR000073">
    <property type="entry name" value="AB_hydrolase_1"/>
</dbReference>
<gene>
    <name evidence="3" type="ORF">GM668_13235</name>
</gene>
<dbReference type="PANTHER" id="PTHR43798:SF33">
    <property type="entry name" value="HYDROLASE, PUTATIVE (AFU_ORTHOLOGUE AFUA_2G14860)-RELATED"/>
    <property type="match status" value="1"/>
</dbReference>
<feature type="domain" description="AB hydrolase-1" evidence="2">
    <location>
        <begin position="45"/>
        <end position="153"/>
    </location>
</feature>
<evidence type="ECO:0000313" key="4">
    <source>
        <dbReference type="Proteomes" id="UP000484015"/>
    </source>
</evidence>
<dbReference type="GO" id="GO:0016020">
    <property type="term" value="C:membrane"/>
    <property type="evidence" value="ECO:0007669"/>
    <property type="project" value="TreeGrafter"/>
</dbReference>
<dbReference type="OrthoDB" id="7185741at2"/>
<dbReference type="InterPro" id="IPR050266">
    <property type="entry name" value="AB_hydrolase_sf"/>
</dbReference>
<dbReference type="AlphaFoldDB" id="A0A6L6Q0W8"/>
<name>A0A6L6Q0W8_9BURK</name>
<dbReference type="EMBL" id="WNLA01000007">
    <property type="protein sequence ID" value="MTW03049.1"/>
    <property type="molecule type" value="Genomic_DNA"/>
</dbReference>
<dbReference type="Pfam" id="PF00561">
    <property type="entry name" value="Abhydrolase_1"/>
    <property type="match status" value="1"/>
</dbReference>
<dbReference type="PANTHER" id="PTHR43798">
    <property type="entry name" value="MONOACYLGLYCEROL LIPASE"/>
    <property type="match status" value="1"/>
</dbReference>
<evidence type="ECO:0000313" key="3">
    <source>
        <dbReference type="EMBL" id="MTW03049.1"/>
    </source>
</evidence>
<proteinExistence type="predicted"/>
<dbReference type="Gene3D" id="3.40.50.1820">
    <property type="entry name" value="alpha/beta hydrolase"/>
    <property type="match status" value="1"/>
</dbReference>
<accession>A0A6L6Q0W8</accession>
<dbReference type="Proteomes" id="UP000484015">
    <property type="component" value="Unassembled WGS sequence"/>
</dbReference>
<dbReference type="SUPFAM" id="SSF53474">
    <property type="entry name" value="alpha/beta-Hydrolases"/>
    <property type="match status" value="1"/>
</dbReference>
<evidence type="ECO:0000256" key="1">
    <source>
        <dbReference type="SAM" id="SignalP"/>
    </source>
</evidence>
<dbReference type="GO" id="GO:0016787">
    <property type="term" value="F:hydrolase activity"/>
    <property type="evidence" value="ECO:0007669"/>
    <property type="project" value="UniProtKB-KW"/>
</dbReference>
<feature type="chain" id="PRO_5027049489" evidence="1">
    <location>
        <begin position="26"/>
        <end position="263"/>
    </location>
</feature>
<keyword evidence="4" id="KW-1185">Reference proteome</keyword>
<dbReference type="PROSITE" id="PS51257">
    <property type="entry name" value="PROKAR_LIPOPROTEIN"/>
    <property type="match status" value="1"/>
</dbReference>
<keyword evidence="3" id="KW-0378">Hydrolase</keyword>
<keyword evidence="1" id="KW-0732">Signal</keyword>
<evidence type="ECO:0000259" key="2">
    <source>
        <dbReference type="Pfam" id="PF00561"/>
    </source>
</evidence>
<reference evidence="3 4" key="1">
    <citation type="submission" date="2019-11" db="EMBL/GenBank/DDBJ databases">
        <title>Type strains purchased from KCTC, JCM and DSMZ.</title>
        <authorList>
            <person name="Lu H."/>
        </authorList>
    </citation>
    <scope>NUCLEOTIDE SEQUENCE [LARGE SCALE GENOMIC DNA]</scope>
    <source>
        <strain evidence="3 4">KCTC 42409</strain>
    </source>
</reference>
<dbReference type="RefSeq" id="WP_155439430.1">
    <property type="nucleotide sequence ID" value="NZ_WNLA01000007.1"/>
</dbReference>